<name>A0A4U0R6C4_9RHOB</name>
<dbReference type="Pfam" id="PF05016">
    <property type="entry name" value="ParE_toxin"/>
    <property type="match status" value="1"/>
</dbReference>
<evidence type="ECO:0000313" key="4">
    <source>
        <dbReference type="Proteomes" id="UP000309747"/>
    </source>
</evidence>
<dbReference type="OrthoDB" id="121597at2"/>
<dbReference type="AlphaFoldDB" id="A0A4U0R6C4"/>
<evidence type="ECO:0000313" key="3">
    <source>
        <dbReference type="EMBL" id="TJZ89940.1"/>
    </source>
</evidence>
<dbReference type="InterPro" id="IPR035093">
    <property type="entry name" value="RelE/ParE_toxin_dom_sf"/>
</dbReference>
<organism evidence="3 4">
    <name type="scientific">Paracoccus gahaiensis</name>
    <dbReference type="NCBI Taxonomy" id="1706839"/>
    <lineage>
        <taxon>Bacteria</taxon>
        <taxon>Pseudomonadati</taxon>
        <taxon>Pseudomonadota</taxon>
        <taxon>Alphaproteobacteria</taxon>
        <taxon>Rhodobacterales</taxon>
        <taxon>Paracoccaceae</taxon>
        <taxon>Paracoccus</taxon>
    </lineage>
</organism>
<dbReference type="PANTHER" id="PTHR33755:SF7">
    <property type="entry name" value="TOXIN MODULE OF TOXIN-ANTITOXIN SYSTEM RELE_STBE FAMILY"/>
    <property type="match status" value="1"/>
</dbReference>
<protein>
    <submittedName>
        <fullName evidence="3">Type II toxin-antitoxin system RelE/ParE family toxin</fullName>
    </submittedName>
</protein>
<gene>
    <name evidence="3" type="ORF">FA743_17205</name>
</gene>
<keyword evidence="2" id="KW-1277">Toxin-antitoxin system</keyword>
<dbReference type="PANTHER" id="PTHR33755">
    <property type="entry name" value="TOXIN PARE1-RELATED"/>
    <property type="match status" value="1"/>
</dbReference>
<evidence type="ECO:0000256" key="1">
    <source>
        <dbReference type="ARBA" id="ARBA00006226"/>
    </source>
</evidence>
<dbReference type="Gene3D" id="3.30.2310.20">
    <property type="entry name" value="RelE-like"/>
    <property type="match status" value="1"/>
</dbReference>
<reference evidence="3 4" key="1">
    <citation type="submission" date="2019-04" db="EMBL/GenBank/DDBJ databases">
        <authorList>
            <person name="Li J."/>
        </authorList>
    </citation>
    <scope>NUCLEOTIDE SEQUENCE [LARGE SCALE GENOMIC DNA]</scope>
    <source>
        <strain evidence="3 4">KCTC 42687</strain>
    </source>
</reference>
<sequence length="97" mass="10721">MSQLIWTPKALQGVQRCYRFLASQNPEAASRAVRAIREGMQIVAAQPGVGRPADKMAPEFREWLIAFGDSGYVVLYQVDGELAVVLAVKHQREAGYS</sequence>
<dbReference type="InterPro" id="IPR007712">
    <property type="entry name" value="RelE/ParE_toxin"/>
</dbReference>
<evidence type="ECO:0000256" key="2">
    <source>
        <dbReference type="ARBA" id="ARBA00022649"/>
    </source>
</evidence>
<comment type="similarity">
    <text evidence="1">Belongs to the RelE toxin family.</text>
</comment>
<dbReference type="InterPro" id="IPR051803">
    <property type="entry name" value="TA_system_RelE-like_toxin"/>
</dbReference>
<comment type="caution">
    <text evidence="3">The sequence shown here is derived from an EMBL/GenBank/DDBJ whole genome shotgun (WGS) entry which is preliminary data.</text>
</comment>
<keyword evidence="4" id="KW-1185">Reference proteome</keyword>
<dbReference type="Proteomes" id="UP000309747">
    <property type="component" value="Unassembled WGS sequence"/>
</dbReference>
<dbReference type="EMBL" id="SUNI01000023">
    <property type="protein sequence ID" value="TJZ89940.1"/>
    <property type="molecule type" value="Genomic_DNA"/>
</dbReference>
<accession>A0A4U0R6C4</accession>
<dbReference type="RefSeq" id="WP_136887304.1">
    <property type="nucleotide sequence ID" value="NZ_SUNI01000023.1"/>
</dbReference>
<proteinExistence type="inferred from homology"/>